<dbReference type="Proteomes" id="UP000283634">
    <property type="component" value="Unassembled WGS sequence"/>
</dbReference>
<protein>
    <submittedName>
        <fullName evidence="2">Uncharacterized protein</fullName>
    </submittedName>
</protein>
<reference evidence="2 3" key="1">
    <citation type="journal article" date="2018" name="BMC Genomics">
        <title>Genomic comparison of Trypanosoma conorhini and Trypanosoma rangeli to Trypanosoma cruzi strains of high and low virulence.</title>
        <authorList>
            <person name="Bradwell K.R."/>
            <person name="Koparde V.N."/>
            <person name="Matveyev A.V."/>
            <person name="Serrano M.G."/>
            <person name="Alves J.M."/>
            <person name="Parikh H."/>
            <person name="Huang B."/>
            <person name="Lee V."/>
            <person name="Espinosa-Alvarez O."/>
            <person name="Ortiz P.A."/>
            <person name="Costa-Martins A.G."/>
            <person name="Teixeira M.M."/>
            <person name="Buck G.A."/>
        </authorList>
    </citation>
    <scope>NUCLEOTIDE SEQUENCE [LARGE SCALE GENOMIC DNA]</scope>
    <source>
        <strain evidence="2 3">AM80</strain>
    </source>
</reference>
<dbReference type="AlphaFoldDB" id="A0A3R7RLH8"/>
<dbReference type="GeneID" id="40327935"/>
<keyword evidence="3" id="KW-1185">Reference proteome</keyword>
<accession>A0A3R7RLH8</accession>
<sequence length="121" mass="13803">MSLLAASAKNALTPFFEEWWNARNVAVAAKRDLTHVDKLAKRGEAIHNTLLGQHLKRRQSRSQRNSKPRPNVLHDIVNHESRCVRGPLLLKRMSSPPNFYSKLEAHRHTTAINSHGDLLQQ</sequence>
<evidence type="ECO:0000313" key="2">
    <source>
        <dbReference type="EMBL" id="RNF06499.1"/>
    </source>
</evidence>
<feature type="compositionally biased region" description="Basic residues" evidence="1">
    <location>
        <begin position="54"/>
        <end position="67"/>
    </location>
</feature>
<organism evidence="2 3">
    <name type="scientific">Trypanosoma rangeli</name>
    <dbReference type="NCBI Taxonomy" id="5698"/>
    <lineage>
        <taxon>Eukaryota</taxon>
        <taxon>Discoba</taxon>
        <taxon>Euglenozoa</taxon>
        <taxon>Kinetoplastea</taxon>
        <taxon>Metakinetoplastina</taxon>
        <taxon>Trypanosomatida</taxon>
        <taxon>Trypanosomatidae</taxon>
        <taxon>Trypanosoma</taxon>
        <taxon>Herpetosoma</taxon>
    </lineage>
</organism>
<dbReference type="EMBL" id="MKGL01000107">
    <property type="protein sequence ID" value="RNF06499.1"/>
    <property type="molecule type" value="Genomic_DNA"/>
</dbReference>
<proteinExistence type="predicted"/>
<evidence type="ECO:0000256" key="1">
    <source>
        <dbReference type="SAM" id="MobiDB-lite"/>
    </source>
</evidence>
<dbReference type="RefSeq" id="XP_029239286.1">
    <property type="nucleotide sequence ID" value="XM_029380950.1"/>
</dbReference>
<name>A0A3R7RLH8_TRYRA</name>
<comment type="caution">
    <text evidence="2">The sequence shown here is derived from an EMBL/GenBank/DDBJ whole genome shotgun (WGS) entry which is preliminary data.</text>
</comment>
<evidence type="ECO:0000313" key="3">
    <source>
        <dbReference type="Proteomes" id="UP000283634"/>
    </source>
</evidence>
<gene>
    <name evidence="2" type="ORF">TraAM80_04002</name>
</gene>
<feature type="region of interest" description="Disordered" evidence="1">
    <location>
        <begin position="50"/>
        <end position="73"/>
    </location>
</feature>